<organism evidence="4 5">
    <name type="scientific">Candidatus Blackburnbacteria bacterium RIFCSPLOWO2_01_FULL_40_20</name>
    <dbReference type="NCBI Taxonomy" id="1797519"/>
    <lineage>
        <taxon>Bacteria</taxon>
        <taxon>Candidatus Blackburniibacteriota</taxon>
    </lineage>
</organism>
<dbReference type="InterPro" id="IPR003646">
    <property type="entry name" value="SH3-like_bac-type"/>
</dbReference>
<keyword evidence="2" id="KW-1133">Transmembrane helix</keyword>
<dbReference type="Pfam" id="PF08239">
    <property type="entry name" value="SH3_3"/>
    <property type="match status" value="1"/>
</dbReference>
<evidence type="ECO:0000256" key="2">
    <source>
        <dbReference type="SAM" id="Phobius"/>
    </source>
</evidence>
<feature type="domain" description="SH3b" evidence="3">
    <location>
        <begin position="202"/>
        <end position="274"/>
    </location>
</feature>
<accession>A0A1G1VEL5</accession>
<dbReference type="SMART" id="SM00287">
    <property type="entry name" value="SH3b"/>
    <property type="match status" value="1"/>
</dbReference>
<dbReference type="EMBL" id="MHCC01000007">
    <property type="protein sequence ID" value="OGY13893.1"/>
    <property type="molecule type" value="Genomic_DNA"/>
</dbReference>
<keyword evidence="2" id="KW-0472">Membrane</keyword>
<feature type="transmembrane region" description="Helical" evidence="2">
    <location>
        <begin position="6"/>
        <end position="23"/>
    </location>
</feature>
<feature type="compositionally biased region" description="Polar residues" evidence="1">
    <location>
        <begin position="187"/>
        <end position="209"/>
    </location>
</feature>
<comment type="caution">
    <text evidence="4">The sequence shown here is derived from an EMBL/GenBank/DDBJ whole genome shotgun (WGS) entry which is preliminary data.</text>
</comment>
<dbReference type="Pfam" id="PF08308">
    <property type="entry name" value="PEGA"/>
    <property type="match status" value="1"/>
</dbReference>
<dbReference type="InterPro" id="IPR013229">
    <property type="entry name" value="PEGA"/>
</dbReference>
<evidence type="ECO:0000259" key="3">
    <source>
        <dbReference type="PROSITE" id="PS51781"/>
    </source>
</evidence>
<evidence type="ECO:0000313" key="4">
    <source>
        <dbReference type="EMBL" id="OGY13893.1"/>
    </source>
</evidence>
<dbReference type="Gene3D" id="2.30.30.40">
    <property type="entry name" value="SH3 Domains"/>
    <property type="match status" value="1"/>
</dbReference>
<dbReference type="PROSITE" id="PS51781">
    <property type="entry name" value="SH3B"/>
    <property type="match status" value="1"/>
</dbReference>
<keyword evidence="2" id="KW-0812">Transmembrane</keyword>
<feature type="region of interest" description="Disordered" evidence="1">
    <location>
        <begin position="187"/>
        <end position="216"/>
    </location>
</feature>
<protein>
    <recommendedName>
        <fullName evidence="3">SH3b domain-containing protein</fullName>
    </recommendedName>
</protein>
<dbReference type="AlphaFoldDB" id="A0A1G1VEL5"/>
<dbReference type="Proteomes" id="UP000178659">
    <property type="component" value="Unassembled WGS sequence"/>
</dbReference>
<evidence type="ECO:0000313" key="5">
    <source>
        <dbReference type="Proteomes" id="UP000178659"/>
    </source>
</evidence>
<name>A0A1G1VEL5_9BACT</name>
<gene>
    <name evidence="4" type="ORF">A3A77_01190</name>
</gene>
<proteinExistence type="predicted"/>
<evidence type="ECO:0000256" key="1">
    <source>
        <dbReference type="SAM" id="MobiDB-lite"/>
    </source>
</evidence>
<reference evidence="4 5" key="1">
    <citation type="journal article" date="2016" name="Nat. Commun.">
        <title>Thousands of microbial genomes shed light on interconnected biogeochemical processes in an aquifer system.</title>
        <authorList>
            <person name="Anantharaman K."/>
            <person name="Brown C.T."/>
            <person name="Hug L.A."/>
            <person name="Sharon I."/>
            <person name="Castelle C.J."/>
            <person name="Probst A.J."/>
            <person name="Thomas B.C."/>
            <person name="Singh A."/>
            <person name="Wilkins M.J."/>
            <person name="Karaoz U."/>
            <person name="Brodie E.L."/>
            <person name="Williams K.H."/>
            <person name="Hubbard S.S."/>
            <person name="Banfield J.F."/>
        </authorList>
    </citation>
    <scope>NUCLEOTIDE SEQUENCE [LARGE SCALE GENOMIC DNA]</scope>
</reference>
<sequence>MQRKWFLVFGIVLMLVGVGGFLLRSKLKPAQAGVLIESNSQAGVFIDGEQVGTTPYDAVRKPGEITLKLVPASGSSIPWDTKITLIEGIKTVVRRDFGESDSLSSGEVLSFEKITGELASMAIVSNPGSAQVMVDGEVRGYTPLPVDALTEGYHKILISRSGYKDREISAKAIPGYKLTVFSTLAQEDSPSEASQSAETSDSTNSNSQVEILDTPTGFLRVRKEPSTAASESGKVKPQEKYTLLEESKDGKWYKIEFTDGEEGWISSQYAKKLDSSSEEKDQ</sequence>